<dbReference type="GO" id="GO:0016757">
    <property type="term" value="F:glycosyltransferase activity"/>
    <property type="evidence" value="ECO:0007669"/>
    <property type="project" value="UniProtKB-KW"/>
</dbReference>
<proteinExistence type="predicted"/>
<name>A0A841A8J3_9MICO</name>
<dbReference type="Gene3D" id="3.40.50.2000">
    <property type="entry name" value="Glycogen Phosphorylase B"/>
    <property type="match status" value="2"/>
</dbReference>
<reference evidence="4 5" key="1">
    <citation type="submission" date="2020-08" db="EMBL/GenBank/DDBJ databases">
        <title>Sequencing the genomes of 1000 actinobacteria strains.</title>
        <authorList>
            <person name="Klenk H.-P."/>
        </authorList>
    </citation>
    <scope>NUCLEOTIDE SEQUENCE [LARGE SCALE GENOMIC DNA]</scope>
    <source>
        <strain evidence="4 5">DSM 28796</strain>
    </source>
</reference>
<dbReference type="InterPro" id="IPR028098">
    <property type="entry name" value="Glyco_trans_4-like_N"/>
</dbReference>
<evidence type="ECO:0000256" key="2">
    <source>
        <dbReference type="ARBA" id="ARBA00022679"/>
    </source>
</evidence>
<dbReference type="Pfam" id="PF13692">
    <property type="entry name" value="Glyco_trans_1_4"/>
    <property type="match status" value="1"/>
</dbReference>
<organism evidence="4 5">
    <name type="scientific">Brachybacterium aquaticum</name>
    <dbReference type="NCBI Taxonomy" id="1432564"/>
    <lineage>
        <taxon>Bacteria</taxon>
        <taxon>Bacillati</taxon>
        <taxon>Actinomycetota</taxon>
        <taxon>Actinomycetes</taxon>
        <taxon>Micrococcales</taxon>
        <taxon>Dermabacteraceae</taxon>
        <taxon>Brachybacterium</taxon>
    </lineage>
</organism>
<dbReference type="CDD" id="cd03794">
    <property type="entry name" value="GT4_WbuB-like"/>
    <property type="match status" value="1"/>
</dbReference>
<comment type="caution">
    <text evidence="4">The sequence shown here is derived from an EMBL/GenBank/DDBJ whole genome shotgun (WGS) entry which is preliminary data.</text>
</comment>
<dbReference type="EMBL" id="JACHLZ010000001">
    <property type="protein sequence ID" value="MBB5830247.1"/>
    <property type="molecule type" value="Genomic_DNA"/>
</dbReference>
<feature type="domain" description="Glycosyltransferase subfamily 4-like N-terminal" evidence="3">
    <location>
        <begin position="192"/>
        <end position="372"/>
    </location>
</feature>
<gene>
    <name evidence="4" type="ORF">HNR70_000060</name>
</gene>
<evidence type="ECO:0000313" key="4">
    <source>
        <dbReference type="EMBL" id="MBB5830247.1"/>
    </source>
</evidence>
<dbReference type="PANTHER" id="PTHR12526">
    <property type="entry name" value="GLYCOSYLTRANSFERASE"/>
    <property type="match status" value="1"/>
</dbReference>
<dbReference type="SUPFAM" id="SSF53756">
    <property type="entry name" value="UDP-Glycosyltransferase/glycogen phosphorylase"/>
    <property type="match status" value="1"/>
</dbReference>
<evidence type="ECO:0000313" key="5">
    <source>
        <dbReference type="Proteomes" id="UP000588158"/>
    </source>
</evidence>
<evidence type="ECO:0000256" key="1">
    <source>
        <dbReference type="ARBA" id="ARBA00022676"/>
    </source>
</evidence>
<dbReference type="AlphaFoldDB" id="A0A841A8J3"/>
<accession>A0A841A8J3</accession>
<sequence>MPNPRRLFRNVRLVVDAAVQHLHDDPALLAIQISRRLPMAVRRRVGLALHGLGTRLPGAAGTAALGAFMAGDVARAEALIEKSAPSRSRLRNEVAVLLDRTDLIPPRAPAATRARAAWAMGDLDGAIALLEESGRGDSVQTARYRSELELLGQDFHLATRDSSAPIPSRTVPDGRYRALHFLTNSLPHTQSGYALRTHSILTSLAEHGIESVALTRTGYPVMVGKAQAAQEDLVDGIRYRRTLPTRLGTTPADRLEQEVAEALELVREFRPDVLHATTDYRNALVAQAVSSTTGIPWVYEVRGLMEQTWIASHRRLEARVKAAHSQRVTATACTEAALARDAAGVVTLGEAMAGVLVGRGVPAERIVLVPNGVDETLLGEELDVAAARSAVGVDLPEGAFVVGGVSAVVPYEGHHVLLRAAASLLEDPETPAQLREGLHVVVVGDGTAAPDLLVLARELGISDRVHLPGRVPRPEARRWVQAMDVVSVPRLDLEVTRSVTPQKPIEAMALGRPVIASDLPALRETVTGGDGQRHAVLVTPGDAESLAGAIRSLHGDEGARRDLAAEGRVLARERTWSALMRRYGALYASVAQERGTGMTRG</sequence>
<keyword evidence="2 4" id="KW-0808">Transferase</keyword>
<dbReference type="Pfam" id="PF13579">
    <property type="entry name" value="Glyco_trans_4_4"/>
    <property type="match status" value="1"/>
</dbReference>
<keyword evidence="1" id="KW-0328">Glycosyltransferase</keyword>
<dbReference type="Proteomes" id="UP000588158">
    <property type="component" value="Unassembled WGS sequence"/>
</dbReference>
<dbReference type="PANTHER" id="PTHR12526:SF510">
    <property type="entry name" value="D-INOSITOL 3-PHOSPHATE GLYCOSYLTRANSFERASE"/>
    <property type="match status" value="1"/>
</dbReference>
<protein>
    <submittedName>
        <fullName evidence="4">Glycosyltransferase involved in cell wall biosynthesis</fullName>
    </submittedName>
</protein>
<keyword evidence="5" id="KW-1185">Reference proteome</keyword>
<dbReference type="RefSeq" id="WP_184323899.1">
    <property type="nucleotide sequence ID" value="NZ_JACHLZ010000001.1"/>
</dbReference>
<evidence type="ECO:0000259" key="3">
    <source>
        <dbReference type="Pfam" id="PF13579"/>
    </source>
</evidence>